<feature type="compositionally biased region" description="Polar residues" evidence="6">
    <location>
        <begin position="70"/>
        <end position="97"/>
    </location>
</feature>
<proteinExistence type="predicted"/>
<comment type="subcellular location">
    <subcellularLocation>
        <location evidence="1">Nucleus</location>
    </subcellularLocation>
</comment>
<evidence type="ECO:0000256" key="6">
    <source>
        <dbReference type="SAM" id="MobiDB-lite"/>
    </source>
</evidence>
<dbReference type="PANTHER" id="PTHR31845:SF10">
    <property type="entry name" value="ZN(II)2CYS6 TRANSCRIPTION FACTOR (EUROFUNG)"/>
    <property type="match status" value="1"/>
</dbReference>
<evidence type="ECO:0000256" key="3">
    <source>
        <dbReference type="ARBA" id="ARBA00023125"/>
    </source>
</evidence>
<evidence type="ECO:0000256" key="1">
    <source>
        <dbReference type="ARBA" id="ARBA00004123"/>
    </source>
</evidence>
<dbReference type="PANTHER" id="PTHR31845">
    <property type="entry name" value="FINGER DOMAIN PROTEIN, PUTATIVE-RELATED"/>
    <property type="match status" value="1"/>
</dbReference>
<keyword evidence="8" id="KW-1185">Reference proteome</keyword>
<keyword evidence="4" id="KW-0804">Transcription</keyword>
<feature type="region of interest" description="Disordered" evidence="6">
    <location>
        <begin position="1"/>
        <end position="20"/>
    </location>
</feature>
<dbReference type="AlphaFoldDB" id="A0A3D8QC51"/>
<keyword evidence="3" id="KW-0238">DNA-binding</keyword>
<feature type="compositionally biased region" description="Basic residues" evidence="6">
    <location>
        <begin position="1"/>
        <end position="11"/>
    </location>
</feature>
<dbReference type="GO" id="GO:0000976">
    <property type="term" value="F:transcription cis-regulatory region binding"/>
    <property type="evidence" value="ECO:0007669"/>
    <property type="project" value="TreeGrafter"/>
</dbReference>
<evidence type="ECO:0000256" key="4">
    <source>
        <dbReference type="ARBA" id="ARBA00023163"/>
    </source>
</evidence>
<evidence type="ECO:0000256" key="2">
    <source>
        <dbReference type="ARBA" id="ARBA00023015"/>
    </source>
</evidence>
<protein>
    <recommendedName>
        <fullName evidence="9">Transcription factor domain-containing protein</fullName>
    </recommendedName>
</protein>
<dbReference type="OrthoDB" id="5226580at2759"/>
<evidence type="ECO:0000313" key="8">
    <source>
        <dbReference type="Proteomes" id="UP000256645"/>
    </source>
</evidence>
<dbReference type="Proteomes" id="UP000256645">
    <property type="component" value="Unassembled WGS sequence"/>
</dbReference>
<comment type="caution">
    <text evidence="7">The sequence shown here is derived from an EMBL/GenBank/DDBJ whole genome shotgun (WGS) entry which is preliminary data.</text>
</comment>
<reference evidence="7 8" key="1">
    <citation type="journal article" date="2018" name="IMA Fungus">
        <title>IMA Genome-F 9: Draft genome sequence of Annulohypoxylon stygium, Aspergillus mulundensis, Berkeleyomyces basicola (syn. Thielaviopsis basicola), Ceratocystis smalleyi, two Cercospora beticola strains, Coleophoma cylindrospora, Fusarium fracticaudum, Phialophora cf. hyalina, and Morchella septimelata.</title>
        <authorList>
            <person name="Wingfield B.D."/>
            <person name="Bills G.F."/>
            <person name="Dong Y."/>
            <person name="Huang W."/>
            <person name="Nel W.J."/>
            <person name="Swalarsk-Parry B.S."/>
            <person name="Vaghefi N."/>
            <person name="Wilken P.M."/>
            <person name="An Z."/>
            <person name="de Beer Z.W."/>
            <person name="De Vos L."/>
            <person name="Chen L."/>
            <person name="Duong T.A."/>
            <person name="Gao Y."/>
            <person name="Hammerbacher A."/>
            <person name="Kikkert J.R."/>
            <person name="Li Y."/>
            <person name="Li H."/>
            <person name="Li K."/>
            <person name="Li Q."/>
            <person name="Liu X."/>
            <person name="Ma X."/>
            <person name="Naidoo K."/>
            <person name="Pethybridge S.J."/>
            <person name="Sun J."/>
            <person name="Steenkamp E.T."/>
            <person name="van der Nest M.A."/>
            <person name="van Wyk S."/>
            <person name="Wingfield M.J."/>
            <person name="Xiong C."/>
            <person name="Yue Q."/>
            <person name="Zhang X."/>
        </authorList>
    </citation>
    <scope>NUCLEOTIDE SEQUENCE [LARGE SCALE GENOMIC DNA]</scope>
    <source>
        <strain evidence="7 8">BP6252</strain>
    </source>
</reference>
<dbReference type="EMBL" id="PDLM01000016">
    <property type="protein sequence ID" value="RDW59433.1"/>
    <property type="molecule type" value="Genomic_DNA"/>
</dbReference>
<dbReference type="InterPro" id="IPR051089">
    <property type="entry name" value="prtT"/>
</dbReference>
<keyword evidence="5" id="KW-0539">Nucleus</keyword>
<keyword evidence="2" id="KW-0805">Transcription regulation</keyword>
<feature type="region of interest" description="Disordered" evidence="6">
    <location>
        <begin position="39"/>
        <end position="111"/>
    </location>
</feature>
<evidence type="ECO:0000256" key="5">
    <source>
        <dbReference type="ARBA" id="ARBA00023242"/>
    </source>
</evidence>
<sequence length="571" mass="63720">MQPPNPRRRNPAKAVPRAQAAQIARLERRLDGLASLLESSGQPLTGVDPGEDVLSSCTAASSDGSASASTPHVVSQSPESAPSYHTGSTISQNTPHSADSHGLESASFPSTQTRIITDPDQLLEIYRRDLARQMPFCSIPPEVTAQTLSMNRPFLYRAVIVAASYHDSIHQCSLSEDFMRYITERHILGGVKNLDVLQGIIVYTLWSNGLVLQRLQMNTLLGLALALAIELSLFTAPCSFESHEQFLPEMKRIIDCNRSWVRWTETSKEEKRTVLGCFYLFSFASVKFACWNPLHWTPYIHHCHKYILENPESDADIYIAHLSGLQRIADTIKNISIQNLALDPSSRRGSIAIHVKLLTSELQKFMAALPEKLQQDSLMLVHYHAVETKLFELGFSMPPTNLVHGPSPQRADLLLLCLSACQKLTKSLLSLDCETFANFSATNTAHISVAMSVSSKLMLFHAEDWDVNNVPLEMDLPTLIGWAVALIEDGSSRYDRVGSSKQPWLELSRKIKLVGDRFNGLMAMENNRLFPQPVDQARDESMTNLFNVNTFDLFDDAFWQLLPVAPSLQSK</sequence>
<gene>
    <name evidence="7" type="ORF">BP6252_12520</name>
</gene>
<name>A0A3D8QC51_9HELO</name>
<dbReference type="GO" id="GO:0005634">
    <property type="term" value="C:nucleus"/>
    <property type="evidence" value="ECO:0007669"/>
    <property type="project" value="UniProtKB-SubCell"/>
</dbReference>
<dbReference type="GO" id="GO:0000981">
    <property type="term" value="F:DNA-binding transcription factor activity, RNA polymerase II-specific"/>
    <property type="evidence" value="ECO:0007669"/>
    <property type="project" value="TreeGrafter"/>
</dbReference>
<evidence type="ECO:0000313" key="7">
    <source>
        <dbReference type="EMBL" id="RDW59433.1"/>
    </source>
</evidence>
<feature type="compositionally biased region" description="Low complexity" evidence="6">
    <location>
        <begin position="55"/>
        <end position="69"/>
    </location>
</feature>
<organism evidence="7 8">
    <name type="scientific">Coleophoma cylindrospora</name>
    <dbReference type="NCBI Taxonomy" id="1849047"/>
    <lineage>
        <taxon>Eukaryota</taxon>
        <taxon>Fungi</taxon>
        <taxon>Dikarya</taxon>
        <taxon>Ascomycota</taxon>
        <taxon>Pezizomycotina</taxon>
        <taxon>Leotiomycetes</taxon>
        <taxon>Helotiales</taxon>
        <taxon>Dermateaceae</taxon>
        <taxon>Coleophoma</taxon>
    </lineage>
</organism>
<accession>A0A3D8QC51</accession>
<evidence type="ECO:0008006" key="9">
    <source>
        <dbReference type="Google" id="ProtNLM"/>
    </source>
</evidence>